<sequence>MILSAFSDPCKSLLVYPVSISRRLRHTPSTHSIANLGPGDLTPFPNPGVRKIGFEEDPPQFTVTHLLVHGWPVQRPTSECNNPPNGDFEIWAKEVEPLTLKEREQLPRDSDTKSCHTPWRDQIYYMWNHVFYDVGNWMSRMYGTRTFKPPNTEVFAIELPTSHEDRSGGKVPAATKVWDAETLLAPAYLAPGVSVRVETLNPGQEDGEPFHPADFEHGDRYSVWYVKKGLQMRFYVEGDWDQGADGVAAVMVYGNMLGEPLEIVHDESEDGEDGEDERKVQTGV</sequence>
<dbReference type="AlphaFoldDB" id="A0A9W9MAF9"/>
<gene>
    <name evidence="2" type="ORF">N7498_008206</name>
</gene>
<dbReference type="EMBL" id="JAPQKR010000015">
    <property type="protein sequence ID" value="KAJ5194768.1"/>
    <property type="molecule type" value="Genomic_DNA"/>
</dbReference>
<dbReference type="Proteomes" id="UP001150904">
    <property type="component" value="Unassembled WGS sequence"/>
</dbReference>
<dbReference type="RefSeq" id="XP_058305256.1">
    <property type="nucleotide sequence ID" value="XM_058455268.1"/>
</dbReference>
<feature type="region of interest" description="Disordered" evidence="1">
    <location>
        <begin position="265"/>
        <end position="284"/>
    </location>
</feature>
<dbReference type="GeneID" id="83182569"/>
<protein>
    <submittedName>
        <fullName evidence="2">Uncharacterized protein</fullName>
    </submittedName>
</protein>
<reference evidence="2" key="1">
    <citation type="submission" date="2022-12" db="EMBL/GenBank/DDBJ databases">
        <authorList>
            <person name="Petersen C."/>
        </authorList>
    </citation>
    <scope>NUCLEOTIDE SEQUENCE</scope>
    <source>
        <strain evidence="2">IBT 15544</strain>
    </source>
</reference>
<reference evidence="2" key="2">
    <citation type="journal article" date="2023" name="IMA Fungus">
        <title>Comparative genomic study of the Penicillium genus elucidates a diverse pangenome and 15 lateral gene transfer events.</title>
        <authorList>
            <person name="Petersen C."/>
            <person name="Sorensen T."/>
            <person name="Nielsen M.R."/>
            <person name="Sondergaard T.E."/>
            <person name="Sorensen J.L."/>
            <person name="Fitzpatrick D.A."/>
            <person name="Frisvad J.C."/>
            <person name="Nielsen K.L."/>
        </authorList>
    </citation>
    <scope>NUCLEOTIDE SEQUENCE</scope>
    <source>
        <strain evidence="2">IBT 15544</strain>
    </source>
</reference>
<organism evidence="2 3">
    <name type="scientific">Penicillium cinerascens</name>
    <dbReference type="NCBI Taxonomy" id="70096"/>
    <lineage>
        <taxon>Eukaryota</taxon>
        <taxon>Fungi</taxon>
        <taxon>Dikarya</taxon>
        <taxon>Ascomycota</taxon>
        <taxon>Pezizomycotina</taxon>
        <taxon>Eurotiomycetes</taxon>
        <taxon>Eurotiomycetidae</taxon>
        <taxon>Eurotiales</taxon>
        <taxon>Aspergillaceae</taxon>
        <taxon>Penicillium</taxon>
    </lineage>
</organism>
<evidence type="ECO:0000256" key="1">
    <source>
        <dbReference type="SAM" id="MobiDB-lite"/>
    </source>
</evidence>
<accession>A0A9W9MAF9</accession>
<evidence type="ECO:0000313" key="3">
    <source>
        <dbReference type="Proteomes" id="UP001150904"/>
    </source>
</evidence>
<dbReference type="OrthoDB" id="5118255at2759"/>
<comment type="caution">
    <text evidence="2">The sequence shown here is derived from an EMBL/GenBank/DDBJ whole genome shotgun (WGS) entry which is preliminary data.</text>
</comment>
<keyword evidence="3" id="KW-1185">Reference proteome</keyword>
<evidence type="ECO:0000313" key="2">
    <source>
        <dbReference type="EMBL" id="KAJ5194768.1"/>
    </source>
</evidence>
<name>A0A9W9MAF9_9EURO</name>
<proteinExistence type="predicted"/>